<protein>
    <submittedName>
        <fullName evidence="3">Uncharacterized protein LOC112494231 isoform X1</fullName>
    </submittedName>
</protein>
<evidence type="ECO:0000256" key="1">
    <source>
        <dbReference type="SAM" id="Phobius"/>
    </source>
</evidence>
<keyword evidence="1" id="KW-0472">Membrane</keyword>
<reference evidence="3" key="1">
    <citation type="submission" date="2025-08" db="UniProtKB">
        <authorList>
            <consortium name="RefSeq"/>
        </authorList>
    </citation>
    <scope>IDENTIFICATION</scope>
</reference>
<name>A0AAJ7RFG3_CEPCN</name>
<dbReference type="KEGG" id="ccin:112494231"/>
<keyword evidence="1" id="KW-0812">Transmembrane</keyword>
<dbReference type="RefSeq" id="XP_024939970.1">
    <property type="nucleotide sequence ID" value="XM_025084202.1"/>
</dbReference>
<evidence type="ECO:0000313" key="3">
    <source>
        <dbReference type="RefSeq" id="XP_024939970.1"/>
    </source>
</evidence>
<dbReference type="AlphaFoldDB" id="A0AAJ7RFG3"/>
<gene>
    <name evidence="3" type="primary">LOC112494231</name>
</gene>
<organism evidence="2 3">
    <name type="scientific">Cephus cinctus</name>
    <name type="common">Wheat stem sawfly</name>
    <dbReference type="NCBI Taxonomy" id="211228"/>
    <lineage>
        <taxon>Eukaryota</taxon>
        <taxon>Metazoa</taxon>
        <taxon>Ecdysozoa</taxon>
        <taxon>Arthropoda</taxon>
        <taxon>Hexapoda</taxon>
        <taxon>Insecta</taxon>
        <taxon>Pterygota</taxon>
        <taxon>Neoptera</taxon>
        <taxon>Endopterygota</taxon>
        <taxon>Hymenoptera</taxon>
        <taxon>Cephoidea</taxon>
        <taxon>Cephidae</taxon>
        <taxon>Cephus</taxon>
    </lineage>
</organism>
<keyword evidence="2" id="KW-1185">Reference proteome</keyword>
<proteinExistence type="predicted"/>
<evidence type="ECO:0000313" key="2">
    <source>
        <dbReference type="Proteomes" id="UP000694920"/>
    </source>
</evidence>
<accession>A0AAJ7RFG3</accession>
<feature type="transmembrane region" description="Helical" evidence="1">
    <location>
        <begin position="12"/>
        <end position="33"/>
    </location>
</feature>
<dbReference type="GeneID" id="112494231"/>
<keyword evidence="1" id="KW-1133">Transmembrane helix</keyword>
<sequence>MVFAMPHCTSNFAWYLGKFVLGFAGILFLYLGFVNEKDVTCICKARGREAARNNGAGDPHRCLCRKGFRTTKTYACGCTRRLLSSKSDVRCTEKFKPESTAEDGCCCTRRRA</sequence>
<dbReference type="Proteomes" id="UP000694920">
    <property type="component" value="Unplaced"/>
</dbReference>